<evidence type="ECO:0000259" key="4">
    <source>
        <dbReference type="Pfam" id="PF03364"/>
    </source>
</evidence>
<dbReference type="InterPro" id="IPR010099">
    <property type="entry name" value="SDR39U1"/>
</dbReference>
<dbReference type="OrthoDB" id="9801773at2"/>
<dbReference type="NCBIfam" id="TIGR01777">
    <property type="entry name" value="yfcH"/>
    <property type="match status" value="1"/>
</dbReference>
<dbReference type="Pfam" id="PF03364">
    <property type="entry name" value="Polyketide_cyc"/>
    <property type="match status" value="1"/>
</dbReference>
<dbReference type="EMBL" id="CP036268">
    <property type="protein sequence ID" value="QDT37905.1"/>
    <property type="molecule type" value="Genomic_DNA"/>
</dbReference>
<evidence type="ECO:0000259" key="3">
    <source>
        <dbReference type="Pfam" id="PF01370"/>
    </source>
</evidence>
<name>A0A517R1Y7_9PLAN</name>
<proteinExistence type="inferred from homology"/>
<dbReference type="CDD" id="cd07820">
    <property type="entry name" value="SRPBCC_3"/>
    <property type="match status" value="1"/>
</dbReference>
<dbReference type="SUPFAM" id="SSF55961">
    <property type="entry name" value="Bet v1-like"/>
    <property type="match status" value="1"/>
</dbReference>
<accession>A0A517R1Y7</accession>
<comment type="similarity">
    <text evidence="2">Belongs to the NAD(P)-dependent epimerase/dehydratase family. SDR39U1 subfamily.</text>
</comment>
<dbReference type="InterPro" id="IPR005031">
    <property type="entry name" value="COQ10_START"/>
</dbReference>
<dbReference type="InterPro" id="IPR036291">
    <property type="entry name" value="NAD(P)-bd_dom_sf"/>
</dbReference>
<reference evidence="6 7" key="1">
    <citation type="submission" date="2019-02" db="EMBL/GenBank/DDBJ databases">
        <title>Deep-cultivation of Planctomycetes and their phenomic and genomic characterization uncovers novel biology.</title>
        <authorList>
            <person name="Wiegand S."/>
            <person name="Jogler M."/>
            <person name="Boedeker C."/>
            <person name="Pinto D."/>
            <person name="Vollmers J."/>
            <person name="Rivas-Marin E."/>
            <person name="Kohn T."/>
            <person name="Peeters S.H."/>
            <person name="Heuer A."/>
            <person name="Rast P."/>
            <person name="Oberbeckmann S."/>
            <person name="Bunk B."/>
            <person name="Jeske O."/>
            <person name="Meyerdierks A."/>
            <person name="Storesund J.E."/>
            <person name="Kallscheuer N."/>
            <person name="Luecker S."/>
            <person name="Lage O.M."/>
            <person name="Pohl T."/>
            <person name="Merkel B.J."/>
            <person name="Hornburger P."/>
            <person name="Mueller R.-W."/>
            <person name="Bruemmer F."/>
            <person name="Labrenz M."/>
            <person name="Spormann A.M."/>
            <person name="Op den Camp H."/>
            <person name="Overmann J."/>
            <person name="Amann R."/>
            <person name="Jetten M.S.M."/>
            <person name="Mascher T."/>
            <person name="Medema M.H."/>
            <person name="Devos D.P."/>
            <person name="Kaster A.-K."/>
            <person name="Ovreas L."/>
            <person name="Rohde M."/>
            <person name="Galperin M.Y."/>
            <person name="Jogler C."/>
        </authorList>
    </citation>
    <scope>NUCLEOTIDE SEQUENCE [LARGE SCALE GENOMIC DNA]</scope>
    <source>
        <strain evidence="6 7">Pan189</strain>
    </source>
</reference>
<feature type="domain" description="DUF1731" evidence="5">
    <location>
        <begin position="418"/>
        <end position="466"/>
    </location>
</feature>
<dbReference type="PANTHER" id="PTHR11092">
    <property type="entry name" value="SUGAR NUCLEOTIDE EPIMERASE RELATED"/>
    <property type="match status" value="1"/>
</dbReference>
<keyword evidence="7" id="KW-1185">Reference proteome</keyword>
<evidence type="ECO:0000313" key="7">
    <source>
        <dbReference type="Proteomes" id="UP000317318"/>
    </source>
</evidence>
<dbReference type="Gene3D" id="3.40.50.720">
    <property type="entry name" value="NAD(P)-binding Rossmann-like Domain"/>
    <property type="match status" value="1"/>
</dbReference>
<evidence type="ECO:0000256" key="2">
    <source>
        <dbReference type="ARBA" id="ARBA00009353"/>
    </source>
</evidence>
<dbReference type="InterPro" id="IPR013549">
    <property type="entry name" value="DUF1731"/>
</dbReference>
<dbReference type="AlphaFoldDB" id="A0A517R1Y7"/>
<dbReference type="PANTHER" id="PTHR11092:SF0">
    <property type="entry name" value="EPIMERASE FAMILY PROTEIN SDR39U1"/>
    <property type="match status" value="1"/>
</dbReference>
<dbReference type="Pfam" id="PF01370">
    <property type="entry name" value="Epimerase"/>
    <property type="match status" value="1"/>
</dbReference>
<dbReference type="InterPro" id="IPR023393">
    <property type="entry name" value="START-like_dom_sf"/>
</dbReference>
<dbReference type="Proteomes" id="UP000317318">
    <property type="component" value="Chromosome"/>
</dbReference>
<gene>
    <name evidence="6" type="ORF">Pan189_22880</name>
</gene>
<evidence type="ECO:0000259" key="5">
    <source>
        <dbReference type="Pfam" id="PF08338"/>
    </source>
</evidence>
<feature type="domain" description="Coenzyme Q-binding protein COQ10 START" evidence="4">
    <location>
        <begin position="10"/>
        <end position="115"/>
    </location>
</feature>
<organism evidence="6 7">
    <name type="scientific">Stratiformator vulcanicus</name>
    <dbReference type="NCBI Taxonomy" id="2527980"/>
    <lineage>
        <taxon>Bacteria</taxon>
        <taxon>Pseudomonadati</taxon>
        <taxon>Planctomycetota</taxon>
        <taxon>Planctomycetia</taxon>
        <taxon>Planctomycetales</taxon>
        <taxon>Planctomycetaceae</taxon>
        <taxon>Stratiformator</taxon>
    </lineage>
</organism>
<sequence>MPEFVKRSEMPASAEEVFRYHDRPGALQRLTPPWEPVEVIKQADNIEPGAEVVLRVGLAGPIKKDWHARHTKYVPYEMFEDVQESGPFAEWVHTHRMEPRSSESSMLEDRIWYRLPFGPLGRIGGAALTRSKLEAMFAYRHEVTKQDLLAHRRFSDQGPMRILVSGSSGLVGSNLVSFLTTGGHEVTRLTRKKSGTREPEVEWDVRNQQLSAAELEGMDAVVHLAGEPIMGRWTEEKKNKIRDSRTKGTTLLCETLASLEQKPKVLICASAIGIYGEGGPTELNEDSPLPPLEALKKSNPGAAFLSDVARDWEAACEPARQAGIRVVNIRIGIVLSPKGGALAKMLPLFKYGMGGKLGNGRQWWSWIALDDLIGTIHYAICDESISGPVNGTAPQPVTNEEFTKTLGKVLHRPTILPVPSFGPKILLGSEEADALLFASTRVLPKRLLDAGYKFRHDRLDGALQHLIGKNG</sequence>
<dbReference type="InterPro" id="IPR001509">
    <property type="entry name" value="Epimerase_deHydtase"/>
</dbReference>
<evidence type="ECO:0000313" key="6">
    <source>
        <dbReference type="EMBL" id="QDT37905.1"/>
    </source>
</evidence>
<feature type="domain" description="NAD-dependent epimerase/dehydratase" evidence="3">
    <location>
        <begin position="162"/>
        <end position="380"/>
    </location>
</feature>
<comment type="similarity">
    <text evidence="1">Belongs to the ribosome association toxin RatA family.</text>
</comment>
<dbReference type="CDD" id="cd05242">
    <property type="entry name" value="SDR_a8"/>
    <property type="match status" value="1"/>
</dbReference>
<dbReference type="Gene3D" id="3.30.530.20">
    <property type="match status" value="1"/>
</dbReference>
<dbReference type="RefSeq" id="WP_145363983.1">
    <property type="nucleotide sequence ID" value="NZ_CP036268.1"/>
</dbReference>
<evidence type="ECO:0000256" key="1">
    <source>
        <dbReference type="ARBA" id="ARBA00008918"/>
    </source>
</evidence>
<dbReference type="KEGG" id="svp:Pan189_22880"/>
<protein>
    <submittedName>
        <fullName evidence="6">Epimerase family protein</fullName>
    </submittedName>
</protein>
<dbReference type="SUPFAM" id="SSF51735">
    <property type="entry name" value="NAD(P)-binding Rossmann-fold domains"/>
    <property type="match status" value="1"/>
</dbReference>
<dbReference type="Pfam" id="PF08338">
    <property type="entry name" value="DUF1731"/>
    <property type="match status" value="1"/>
</dbReference>